<evidence type="ECO:0000259" key="5">
    <source>
        <dbReference type="PROSITE" id="PS50893"/>
    </source>
</evidence>
<name>A0ABT2LIS6_9HYPH</name>
<comment type="similarity">
    <text evidence="1">Belongs to the ABC transporter superfamily.</text>
</comment>
<gene>
    <name evidence="6" type="ORF">N5A92_04175</name>
</gene>
<evidence type="ECO:0000256" key="3">
    <source>
        <dbReference type="ARBA" id="ARBA00022741"/>
    </source>
</evidence>
<dbReference type="InterPro" id="IPR017871">
    <property type="entry name" value="ABC_transporter-like_CS"/>
</dbReference>
<dbReference type="EMBL" id="JAOCZP010000001">
    <property type="protein sequence ID" value="MCT7374229.1"/>
    <property type="molecule type" value="Genomic_DNA"/>
</dbReference>
<sequence length="279" mass="30611">MMKGNLAVAHEAFDDGRELRARAGSKNARTVVSVRDLAMRYGKAEPVIEGVSLEVREGEVVSLVGPSGSGKSTILRAISGLHAPLSGNVELGIPATEMGFLFQDDALLPWRTARDNVALGLRLRGKAVGAAREEAADWMARLGLKGLELRYPRQLSGGQRKRVALAQVLALKPRLLLMDEPFASLDAIVRHRVTQDLLDWVEREGIAVLLVTHDLEEAQALSDVVNLLSRGPRARISHRYPVEIPRPRDLIGVRGHPTFAPLLQRIWKDLSIEVEEAAD</sequence>
<dbReference type="InterPro" id="IPR027417">
    <property type="entry name" value="P-loop_NTPase"/>
</dbReference>
<feature type="domain" description="ABC transporter" evidence="5">
    <location>
        <begin position="32"/>
        <end position="255"/>
    </location>
</feature>
<dbReference type="PROSITE" id="PS50893">
    <property type="entry name" value="ABC_TRANSPORTER_2"/>
    <property type="match status" value="1"/>
</dbReference>
<dbReference type="RefSeq" id="WP_260900998.1">
    <property type="nucleotide sequence ID" value="NZ_JAOCZP010000001.1"/>
</dbReference>
<keyword evidence="7" id="KW-1185">Reference proteome</keyword>
<dbReference type="InterPro" id="IPR050166">
    <property type="entry name" value="ABC_transporter_ATP-bind"/>
</dbReference>
<keyword evidence="3" id="KW-0547">Nucleotide-binding</keyword>
<organism evidence="6 7">
    <name type="scientific">Chelativorans salis</name>
    <dbReference type="NCBI Taxonomy" id="2978478"/>
    <lineage>
        <taxon>Bacteria</taxon>
        <taxon>Pseudomonadati</taxon>
        <taxon>Pseudomonadota</taxon>
        <taxon>Alphaproteobacteria</taxon>
        <taxon>Hyphomicrobiales</taxon>
        <taxon>Phyllobacteriaceae</taxon>
        <taxon>Chelativorans</taxon>
    </lineage>
</organism>
<evidence type="ECO:0000313" key="7">
    <source>
        <dbReference type="Proteomes" id="UP001320831"/>
    </source>
</evidence>
<proteinExistence type="inferred from homology"/>
<evidence type="ECO:0000256" key="4">
    <source>
        <dbReference type="ARBA" id="ARBA00022840"/>
    </source>
</evidence>
<dbReference type="SUPFAM" id="SSF52540">
    <property type="entry name" value="P-loop containing nucleoside triphosphate hydrolases"/>
    <property type="match status" value="1"/>
</dbReference>
<accession>A0ABT2LIS6</accession>
<dbReference type="Gene3D" id="3.40.50.300">
    <property type="entry name" value="P-loop containing nucleotide triphosphate hydrolases"/>
    <property type="match status" value="1"/>
</dbReference>
<dbReference type="InterPro" id="IPR003593">
    <property type="entry name" value="AAA+_ATPase"/>
</dbReference>
<reference evidence="6 7" key="1">
    <citation type="submission" date="2022-09" db="EMBL/GenBank/DDBJ databases">
        <title>Chelativorans salina sp. nov., a novel slightly halophilic bacterium isolated from a saline lake sediment enrichment.</title>
        <authorList>
            <person name="Gao L."/>
            <person name="Fang B.-Z."/>
            <person name="Li W.-J."/>
        </authorList>
    </citation>
    <scope>NUCLEOTIDE SEQUENCE [LARGE SCALE GENOMIC DNA]</scope>
    <source>
        <strain evidence="6 7">EGI FJ00035</strain>
    </source>
</reference>
<dbReference type="GO" id="GO:0005524">
    <property type="term" value="F:ATP binding"/>
    <property type="evidence" value="ECO:0007669"/>
    <property type="project" value="UniProtKB-KW"/>
</dbReference>
<dbReference type="PANTHER" id="PTHR42788">
    <property type="entry name" value="TAURINE IMPORT ATP-BINDING PROTEIN-RELATED"/>
    <property type="match status" value="1"/>
</dbReference>
<dbReference type="SMART" id="SM00382">
    <property type="entry name" value="AAA"/>
    <property type="match status" value="1"/>
</dbReference>
<dbReference type="PROSITE" id="PS00211">
    <property type="entry name" value="ABC_TRANSPORTER_1"/>
    <property type="match status" value="1"/>
</dbReference>
<evidence type="ECO:0000256" key="1">
    <source>
        <dbReference type="ARBA" id="ARBA00005417"/>
    </source>
</evidence>
<dbReference type="PANTHER" id="PTHR42788:SF13">
    <property type="entry name" value="ALIPHATIC SULFONATES IMPORT ATP-BINDING PROTEIN SSUB"/>
    <property type="match status" value="1"/>
</dbReference>
<keyword evidence="4 6" id="KW-0067">ATP-binding</keyword>
<comment type="caution">
    <text evidence="6">The sequence shown here is derived from an EMBL/GenBank/DDBJ whole genome shotgun (WGS) entry which is preliminary data.</text>
</comment>
<keyword evidence="2" id="KW-0813">Transport</keyword>
<evidence type="ECO:0000313" key="6">
    <source>
        <dbReference type="EMBL" id="MCT7374229.1"/>
    </source>
</evidence>
<dbReference type="Pfam" id="PF00005">
    <property type="entry name" value="ABC_tran"/>
    <property type="match status" value="1"/>
</dbReference>
<evidence type="ECO:0000256" key="2">
    <source>
        <dbReference type="ARBA" id="ARBA00022448"/>
    </source>
</evidence>
<dbReference type="Proteomes" id="UP001320831">
    <property type="component" value="Unassembled WGS sequence"/>
</dbReference>
<protein>
    <submittedName>
        <fullName evidence="6">ABC transporter ATP-binding protein</fullName>
    </submittedName>
</protein>
<dbReference type="InterPro" id="IPR003439">
    <property type="entry name" value="ABC_transporter-like_ATP-bd"/>
</dbReference>